<feature type="domain" description="Endoribonuclease L-PSP/chorismate mutase-like" evidence="1">
    <location>
        <begin position="6"/>
        <end position="133"/>
    </location>
</feature>
<evidence type="ECO:0000259" key="1">
    <source>
        <dbReference type="Pfam" id="PF14588"/>
    </source>
</evidence>
<reference evidence="2" key="1">
    <citation type="submission" date="2020-01" db="EMBL/GenBank/DDBJ databases">
        <authorList>
            <person name="Rat A."/>
        </authorList>
    </citation>
    <scope>NUCLEOTIDE SEQUENCE</scope>
    <source>
        <strain evidence="2">LMG 31231</strain>
    </source>
</reference>
<name>A0A9X9X2J7_9PROT</name>
<keyword evidence="3" id="KW-1185">Reference proteome</keyword>
<protein>
    <submittedName>
        <fullName evidence="2">RidA family protein</fullName>
    </submittedName>
</protein>
<dbReference type="PANTHER" id="PTHR43760">
    <property type="entry name" value="ENDORIBONUCLEASE-RELATED"/>
    <property type="match status" value="1"/>
</dbReference>
<gene>
    <name evidence="2" type="ORF">GXW76_20810</name>
</gene>
<dbReference type="PANTHER" id="PTHR43760:SF1">
    <property type="entry name" value="ENDORIBONUCLEASE L-PSP_CHORISMATE MUTASE-LIKE DOMAIN-CONTAINING PROTEIN"/>
    <property type="match status" value="1"/>
</dbReference>
<dbReference type="RefSeq" id="WP_211864029.1">
    <property type="nucleotide sequence ID" value="NZ_JAAEDM010000080.1"/>
</dbReference>
<evidence type="ECO:0000313" key="3">
    <source>
        <dbReference type="Proteomes" id="UP001138751"/>
    </source>
</evidence>
<sequence length="152" mass="15931">MSIEQRLKDLGIALPPPRPPAFGYVPVVVENGLAWVSGQLPWDGDGLMAKGRLGDGVDVETGRAVARCCLLNGLSVLREALGSLDRVKRVVKVVGFVSSAPGFYEQPAVVDGASRAIAEIFGDAGKHARSAVGVAALPRDVPVEIEFVTSVL</sequence>
<dbReference type="InterPro" id="IPR013813">
    <property type="entry name" value="Endoribo_LPSP/chorism_mut-like"/>
</dbReference>
<dbReference type="SUPFAM" id="SSF55298">
    <property type="entry name" value="YjgF-like"/>
    <property type="match status" value="1"/>
</dbReference>
<dbReference type="Pfam" id="PF14588">
    <property type="entry name" value="YjgF_endoribonc"/>
    <property type="match status" value="1"/>
</dbReference>
<accession>A0A9X9X2J7</accession>
<proteinExistence type="predicted"/>
<dbReference type="AlphaFoldDB" id="A0A9X9X2J7"/>
<comment type="caution">
    <text evidence="2">The sequence shown here is derived from an EMBL/GenBank/DDBJ whole genome shotgun (WGS) entry which is preliminary data.</text>
</comment>
<dbReference type="Gene3D" id="3.30.1330.40">
    <property type="entry name" value="RutC-like"/>
    <property type="match status" value="1"/>
</dbReference>
<dbReference type="Proteomes" id="UP001138751">
    <property type="component" value="Unassembled WGS sequence"/>
</dbReference>
<reference evidence="2" key="2">
    <citation type="journal article" date="2021" name="Syst. Appl. Microbiol.">
        <title>Roseomonas hellenica sp. nov., isolated from roots of wild-growing Alkanna tinctoria.</title>
        <authorList>
            <person name="Rat A."/>
            <person name="Naranjo H.D."/>
            <person name="Lebbe L."/>
            <person name="Cnockaert M."/>
            <person name="Krigas N."/>
            <person name="Grigoriadou K."/>
            <person name="Maloupa E."/>
            <person name="Willems A."/>
        </authorList>
    </citation>
    <scope>NUCLEOTIDE SEQUENCE</scope>
    <source>
        <strain evidence="2">LMG 31231</strain>
    </source>
</reference>
<dbReference type="EMBL" id="JAAEDM010000080">
    <property type="protein sequence ID" value="MBR0673626.1"/>
    <property type="molecule type" value="Genomic_DNA"/>
</dbReference>
<dbReference type="InterPro" id="IPR035959">
    <property type="entry name" value="RutC-like_sf"/>
</dbReference>
<evidence type="ECO:0000313" key="2">
    <source>
        <dbReference type="EMBL" id="MBR0673626.1"/>
    </source>
</evidence>
<organism evidence="2 3">
    <name type="scientific">Neoroseomonas soli</name>
    <dbReference type="NCBI Taxonomy" id="1081025"/>
    <lineage>
        <taxon>Bacteria</taxon>
        <taxon>Pseudomonadati</taxon>
        <taxon>Pseudomonadota</taxon>
        <taxon>Alphaproteobacteria</taxon>
        <taxon>Acetobacterales</taxon>
        <taxon>Acetobacteraceae</taxon>
        <taxon>Neoroseomonas</taxon>
    </lineage>
</organism>
<dbReference type="CDD" id="cd02199">
    <property type="entry name" value="YjgF_YER057c_UK114_like_1"/>
    <property type="match status" value="1"/>
</dbReference>